<accession>A0A090SUD5</accession>
<organism evidence="2 3">
    <name type="scientific">Vibrio maritimus</name>
    <dbReference type="NCBI Taxonomy" id="990268"/>
    <lineage>
        <taxon>Bacteria</taxon>
        <taxon>Pseudomonadati</taxon>
        <taxon>Pseudomonadota</taxon>
        <taxon>Gammaproteobacteria</taxon>
        <taxon>Vibrionales</taxon>
        <taxon>Vibrionaceae</taxon>
        <taxon>Vibrio</taxon>
    </lineage>
</organism>
<name>A0A090SUD5_9VIBR</name>
<keyword evidence="3" id="KW-1185">Reference proteome</keyword>
<comment type="caution">
    <text evidence="2">The sequence shown here is derived from an EMBL/GenBank/DDBJ whole genome shotgun (WGS) entry which is preliminary data.</text>
</comment>
<dbReference type="EMBL" id="BBMR01000017">
    <property type="protein sequence ID" value="GAL22937.1"/>
    <property type="molecule type" value="Genomic_DNA"/>
</dbReference>
<reference evidence="2 3" key="1">
    <citation type="submission" date="2014-09" db="EMBL/GenBank/DDBJ databases">
        <title>Vibrio maritimus JCM 19235. (C45) whole genome shotgun sequence.</title>
        <authorList>
            <person name="Sawabe T."/>
            <person name="Meirelles P."/>
            <person name="Nakanishi M."/>
            <person name="Sayaka M."/>
            <person name="Hattori M."/>
            <person name="Ohkuma M."/>
        </authorList>
    </citation>
    <scope>NUCLEOTIDE SEQUENCE [LARGE SCALE GENOMIC DNA]</scope>
    <source>
        <strain evidence="3">JCM19235</strain>
    </source>
</reference>
<sequence>MSTFPPVGVFEDSSKFNMTPEDKGLTSDTDGGYAYSRPRHARKPRRTFDTGFTDIDETQKAKLENFFNEHGTYKIFTYTIPDTEETIQARLGKAPKVMYKGYGGVHRYNVTDIQINEV</sequence>
<dbReference type="AlphaFoldDB" id="A0A090SUD5"/>
<proteinExistence type="predicted"/>
<feature type="region of interest" description="Disordered" evidence="1">
    <location>
        <begin position="1"/>
        <end position="47"/>
    </location>
</feature>
<evidence type="ECO:0000313" key="3">
    <source>
        <dbReference type="Proteomes" id="UP000029228"/>
    </source>
</evidence>
<evidence type="ECO:0000256" key="1">
    <source>
        <dbReference type="SAM" id="MobiDB-lite"/>
    </source>
</evidence>
<dbReference type="Proteomes" id="UP000029228">
    <property type="component" value="Unassembled WGS sequence"/>
</dbReference>
<dbReference type="STRING" id="990268.JCM19235_1238"/>
<evidence type="ECO:0000313" key="2">
    <source>
        <dbReference type="EMBL" id="GAL22937.1"/>
    </source>
</evidence>
<dbReference type="OrthoDB" id="7064321at2"/>
<protein>
    <submittedName>
        <fullName evidence="2">Uncharacterized protein</fullName>
    </submittedName>
</protein>
<gene>
    <name evidence="2" type="ORF">JCM19235_1238</name>
</gene>